<dbReference type="Proteomes" id="UP000199611">
    <property type="component" value="Unassembled WGS sequence"/>
</dbReference>
<evidence type="ECO:0000313" key="2">
    <source>
        <dbReference type="Proteomes" id="UP000199611"/>
    </source>
</evidence>
<gene>
    <name evidence="1" type="ORF">SAMN05660836_01046</name>
</gene>
<dbReference type="RefSeq" id="WP_093393996.1">
    <property type="nucleotide sequence ID" value="NZ_FOUU01000002.1"/>
</dbReference>
<sequence>MHEAHGKAKAIITKALAFHEALRAKLLEDSEFLKLIRKYRLTIEHTWQCMKDLRIPEKCALCGQSEKGSCCAPEVATWYDPETLLVNLLMGQSMPKNPYYPDHCIFLGKSGCTLKARHYYCVQFLCPSIKQDLSEKNLEKLMKTAGREILAGSQTLTYLHRKIITA</sequence>
<name>A0A1I4SM19_9BACT</name>
<proteinExistence type="predicted"/>
<accession>A0A1I4SM19</accession>
<dbReference type="AlphaFoldDB" id="A0A1I4SM19"/>
<evidence type="ECO:0000313" key="1">
    <source>
        <dbReference type="EMBL" id="SFM65568.1"/>
    </source>
</evidence>
<protein>
    <submittedName>
        <fullName evidence="1">Uncharacterized protein</fullName>
    </submittedName>
</protein>
<reference evidence="1 2" key="1">
    <citation type="submission" date="2016-10" db="EMBL/GenBank/DDBJ databases">
        <authorList>
            <person name="de Groot N.N."/>
        </authorList>
    </citation>
    <scope>NUCLEOTIDE SEQUENCE [LARGE SCALE GENOMIC DNA]</scope>
    <source>
        <strain evidence="1 2">DSM 9990</strain>
    </source>
</reference>
<dbReference type="EMBL" id="FOUU01000002">
    <property type="protein sequence ID" value="SFM65568.1"/>
    <property type="molecule type" value="Genomic_DNA"/>
</dbReference>
<keyword evidence="2" id="KW-1185">Reference proteome</keyword>
<dbReference type="OrthoDB" id="9800594at2"/>
<organism evidence="1 2">
    <name type="scientific">Thermodesulforhabdus norvegica</name>
    <dbReference type="NCBI Taxonomy" id="39841"/>
    <lineage>
        <taxon>Bacteria</taxon>
        <taxon>Pseudomonadati</taxon>
        <taxon>Thermodesulfobacteriota</taxon>
        <taxon>Syntrophobacteria</taxon>
        <taxon>Syntrophobacterales</taxon>
        <taxon>Thermodesulforhabdaceae</taxon>
        <taxon>Thermodesulforhabdus</taxon>
    </lineage>
</organism>